<protein>
    <submittedName>
        <fullName evidence="1">Uncharacterized protein</fullName>
    </submittedName>
</protein>
<reference evidence="1" key="2">
    <citation type="journal article" date="2015" name="Fish Shellfish Immunol.">
        <title>Early steps in the European eel (Anguilla anguilla)-Vibrio vulnificus interaction in the gills: Role of the RtxA13 toxin.</title>
        <authorList>
            <person name="Callol A."/>
            <person name="Pajuelo D."/>
            <person name="Ebbesson L."/>
            <person name="Teles M."/>
            <person name="MacKenzie S."/>
            <person name="Amaro C."/>
        </authorList>
    </citation>
    <scope>NUCLEOTIDE SEQUENCE</scope>
</reference>
<dbReference type="AlphaFoldDB" id="A0A0E9X9C2"/>
<organism evidence="1">
    <name type="scientific">Anguilla anguilla</name>
    <name type="common">European freshwater eel</name>
    <name type="synonym">Muraena anguilla</name>
    <dbReference type="NCBI Taxonomy" id="7936"/>
    <lineage>
        <taxon>Eukaryota</taxon>
        <taxon>Metazoa</taxon>
        <taxon>Chordata</taxon>
        <taxon>Craniata</taxon>
        <taxon>Vertebrata</taxon>
        <taxon>Euteleostomi</taxon>
        <taxon>Actinopterygii</taxon>
        <taxon>Neopterygii</taxon>
        <taxon>Teleostei</taxon>
        <taxon>Anguilliformes</taxon>
        <taxon>Anguillidae</taxon>
        <taxon>Anguilla</taxon>
    </lineage>
</organism>
<name>A0A0E9X9C2_ANGAN</name>
<dbReference type="EMBL" id="GBXM01009250">
    <property type="protein sequence ID" value="JAH99327.1"/>
    <property type="molecule type" value="Transcribed_RNA"/>
</dbReference>
<accession>A0A0E9X9C2</accession>
<reference evidence="1" key="1">
    <citation type="submission" date="2014-11" db="EMBL/GenBank/DDBJ databases">
        <authorList>
            <person name="Amaro Gonzalez C."/>
        </authorList>
    </citation>
    <scope>NUCLEOTIDE SEQUENCE</scope>
</reference>
<proteinExistence type="predicted"/>
<evidence type="ECO:0000313" key="1">
    <source>
        <dbReference type="EMBL" id="JAH99327.1"/>
    </source>
</evidence>
<sequence>MQFNLVHLERKIEKLLHYGHLNINTIKTDCPK</sequence>